<evidence type="ECO:0000259" key="4">
    <source>
        <dbReference type="PROSITE" id="PS51857"/>
    </source>
</evidence>
<dbReference type="InterPro" id="IPR011129">
    <property type="entry name" value="CSD"/>
</dbReference>
<organism evidence="5 6">
    <name type="scientific">Fervidobacterium nodosum (strain ATCC 35602 / DSM 5306 / Rt17-B1)</name>
    <dbReference type="NCBI Taxonomy" id="381764"/>
    <lineage>
        <taxon>Bacteria</taxon>
        <taxon>Thermotogati</taxon>
        <taxon>Thermotogota</taxon>
        <taxon>Thermotogae</taxon>
        <taxon>Thermotogales</taxon>
        <taxon>Fervidobacteriaceae</taxon>
        <taxon>Fervidobacterium</taxon>
    </lineage>
</organism>
<dbReference type="CDD" id="cd04458">
    <property type="entry name" value="CSP_CDS"/>
    <property type="match status" value="1"/>
</dbReference>
<sequence length="66" mass="7396">MKGTVKWFDAKKGYGFITKEDGEDIFVHYSAIQAEGYKTLKEGDKVEFEVQNGQKGPQAANVKVIK</sequence>
<dbReference type="RefSeq" id="WP_011993223.1">
    <property type="nucleotide sequence ID" value="NC_009718.1"/>
</dbReference>
<dbReference type="Gene3D" id="2.40.50.140">
    <property type="entry name" value="Nucleic acid-binding proteins"/>
    <property type="match status" value="1"/>
</dbReference>
<dbReference type="PIRSF" id="PIRSF002599">
    <property type="entry name" value="Cold_shock_A"/>
    <property type="match status" value="1"/>
</dbReference>
<dbReference type="OrthoDB" id="9805039at2"/>
<name>A7HJ17_FERNB</name>
<gene>
    <name evidence="5" type="ordered locus">Fnod_0028</name>
</gene>
<dbReference type="InterPro" id="IPR050181">
    <property type="entry name" value="Cold_shock_domain"/>
</dbReference>
<dbReference type="InterPro" id="IPR002059">
    <property type="entry name" value="CSP_DNA-bd"/>
</dbReference>
<dbReference type="PROSITE" id="PS51857">
    <property type="entry name" value="CSD_2"/>
    <property type="match status" value="1"/>
</dbReference>
<dbReference type="PANTHER" id="PTHR11544">
    <property type="entry name" value="COLD SHOCK DOMAIN CONTAINING PROTEINS"/>
    <property type="match status" value="1"/>
</dbReference>
<comment type="subcellular location">
    <subcellularLocation>
        <location evidence="1 3">Cytoplasm</location>
    </subcellularLocation>
</comment>
<proteinExistence type="predicted"/>
<reference evidence="5 6" key="1">
    <citation type="submission" date="2007-07" db="EMBL/GenBank/DDBJ databases">
        <title>Complete sequence of Fervidobacterium nodosum Rt17-B1.</title>
        <authorList>
            <consortium name="US DOE Joint Genome Institute"/>
            <person name="Copeland A."/>
            <person name="Lucas S."/>
            <person name="Lapidus A."/>
            <person name="Barry K."/>
            <person name="Glavina del Rio T."/>
            <person name="Dalin E."/>
            <person name="Tice H."/>
            <person name="Pitluck S."/>
            <person name="Saunders E."/>
            <person name="Brettin T."/>
            <person name="Bruce D."/>
            <person name="Detter J.C."/>
            <person name="Han C."/>
            <person name="Schmutz J."/>
            <person name="Larimer F."/>
            <person name="Land M."/>
            <person name="Hauser L."/>
            <person name="Kyrpides N."/>
            <person name="Mikhailova N."/>
            <person name="Nelson K."/>
            <person name="Gogarten J.P."/>
            <person name="Noll K."/>
            <person name="Richardson P."/>
        </authorList>
    </citation>
    <scope>NUCLEOTIDE SEQUENCE [LARGE SCALE GENOMIC DNA]</scope>
    <source>
        <strain evidence="6">ATCC 35602 / DSM 5306 / Rt17-B1</strain>
    </source>
</reference>
<dbReference type="AlphaFoldDB" id="A7HJ17"/>
<dbReference type="KEGG" id="fno:Fnod_0028"/>
<keyword evidence="5" id="KW-0238">DNA-binding</keyword>
<evidence type="ECO:0000313" key="6">
    <source>
        <dbReference type="Proteomes" id="UP000002415"/>
    </source>
</evidence>
<protein>
    <submittedName>
        <fullName evidence="5">Putative cold-shock DNA-binding domain protein</fullName>
    </submittedName>
</protein>
<dbReference type="InterPro" id="IPR012340">
    <property type="entry name" value="NA-bd_OB-fold"/>
</dbReference>
<dbReference type="FunFam" id="2.40.50.140:FF:000006">
    <property type="entry name" value="Cold shock protein CspC"/>
    <property type="match status" value="1"/>
</dbReference>
<evidence type="ECO:0000256" key="2">
    <source>
        <dbReference type="ARBA" id="ARBA00022490"/>
    </source>
</evidence>
<reference evidence="5 6" key="2">
    <citation type="journal article" date="2009" name="Proc. Natl. Acad. Sci. U.S.A.">
        <title>On the chimeric nature, thermophilic origin, and phylogenetic placement of the Thermotogales.</title>
        <authorList>
            <person name="Zhaxybayeva O."/>
            <person name="Swithers K.S."/>
            <person name="Lapierre P."/>
            <person name="Fournier G.P."/>
            <person name="Bickhart D.M."/>
            <person name="DeBoy R.T."/>
            <person name="Nelson K.E."/>
            <person name="Nesbo C.L."/>
            <person name="Doolittle W.F."/>
            <person name="Gogarten J.P."/>
            <person name="Noll K.M."/>
        </authorList>
    </citation>
    <scope>NUCLEOTIDE SEQUENCE [LARGE SCALE GENOMIC DNA]</scope>
    <source>
        <strain evidence="6">ATCC 35602 / DSM 5306 / Rt17-B1</strain>
    </source>
</reference>
<feature type="domain" description="CSD" evidence="4">
    <location>
        <begin position="1"/>
        <end position="64"/>
    </location>
</feature>
<dbReference type="PRINTS" id="PR00050">
    <property type="entry name" value="COLDSHOCK"/>
</dbReference>
<accession>A7HJ17</accession>
<dbReference type="InterPro" id="IPR012156">
    <property type="entry name" value="Cold_shock_CspA"/>
</dbReference>
<evidence type="ECO:0000256" key="1">
    <source>
        <dbReference type="ARBA" id="ARBA00004496"/>
    </source>
</evidence>
<evidence type="ECO:0000313" key="5">
    <source>
        <dbReference type="EMBL" id="ABS59900.1"/>
    </source>
</evidence>
<dbReference type="Gene3D" id="6.20.370.130">
    <property type="match status" value="1"/>
</dbReference>
<keyword evidence="2" id="KW-0963">Cytoplasm</keyword>
<dbReference type="SMART" id="SM00357">
    <property type="entry name" value="CSP"/>
    <property type="match status" value="1"/>
</dbReference>
<dbReference type="eggNOG" id="COG1278">
    <property type="taxonomic scope" value="Bacteria"/>
</dbReference>
<evidence type="ECO:0000256" key="3">
    <source>
        <dbReference type="RuleBase" id="RU000408"/>
    </source>
</evidence>
<dbReference type="GO" id="GO:0005737">
    <property type="term" value="C:cytoplasm"/>
    <property type="evidence" value="ECO:0007669"/>
    <property type="project" value="UniProtKB-SubCell"/>
</dbReference>
<dbReference type="EMBL" id="CP000771">
    <property type="protein sequence ID" value="ABS59900.1"/>
    <property type="molecule type" value="Genomic_DNA"/>
</dbReference>
<dbReference type="InterPro" id="IPR019844">
    <property type="entry name" value="CSD_CS"/>
</dbReference>
<dbReference type="PROSITE" id="PS00352">
    <property type="entry name" value="CSD_1"/>
    <property type="match status" value="1"/>
</dbReference>
<dbReference type="GO" id="GO:0003677">
    <property type="term" value="F:DNA binding"/>
    <property type="evidence" value="ECO:0007669"/>
    <property type="project" value="UniProtKB-KW"/>
</dbReference>
<dbReference type="STRING" id="381764.Fnod_0028"/>
<dbReference type="Pfam" id="PF00313">
    <property type="entry name" value="CSD"/>
    <property type="match status" value="1"/>
</dbReference>
<dbReference type="HOGENOM" id="CLU_117621_6_1_0"/>
<dbReference type="Proteomes" id="UP000002415">
    <property type="component" value="Chromosome"/>
</dbReference>
<dbReference type="SUPFAM" id="SSF50249">
    <property type="entry name" value="Nucleic acid-binding proteins"/>
    <property type="match status" value="1"/>
</dbReference>
<keyword evidence="6" id="KW-1185">Reference proteome</keyword>